<dbReference type="Proteomes" id="UP000578686">
    <property type="component" value="Unassembled WGS sequence"/>
</dbReference>
<dbReference type="InterPro" id="IPR025110">
    <property type="entry name" value="AMP-bd_C"/>
</dbReference>
<dbReference type="NCBIfam" id="TIGR01733">
    <property type="entry name" value="AA-adenyl-dom"/>
    <property type="match status" value="1"/>
</dbReference>
<feature type="region of interest" description="Disordered" evidence="5">
    <location>
        <begin position="1044"/>
        <end position="1076"/>
    </location>
</feature>
<dbReference type="Pfam" id="PF00501">
    <property type="entry name" value="AMP-binding"/>
    <property type="match status" value="1"/>
</dbReference>
<dbReference type="InterPro" id="IPR045851">
    <property type="entry name" value="AMP-bd_C_sf"/>
</dbReference>
<dbReference type="SMART" id="SM00823">
    <property type="entry name" value="PKS_PP"/>
    <property type="match status" value="1"/>
</dbReference>
<dbReference type="InterPro" id="IPR023213">
    <property type="entry name" value="CAT-like_dom_sf"/>
</dbReference>
<keyword evidence="8" id="KW-1185">Reference proteome</keyword>
<evidence type="ECO:0000313" key="8">
    <source>
        <dbReference type="Proteomes" id="UP000578686"/>
    </source>
</evidence>
<dbReference type="SUPFAM" id="SSF56801">
    <property type="entry name" value="Acetyl-CoA synthetase-like"/>
    <property type="match status" value="1"/>
</dbReference>
<dbReference type="InterPro" id="IPR020845">
    <property type="entry name" value="AMP-binding_CS"/>
</dbReference>
<dbReference type="GO" id="GO:0031177">
    <property type="term" value="F:phosphopantetheine binding"/>
    <property type="evidence" value="ECO:0007669"/>
    <property type="project" value="InterPro"/>
</dbReference>
<sequence>MTETAAPPGRPLLTAEEGTWAGQQLDPTSPAHNTAEYIDIDGSVDVGLLRSAIRRAVDETEVLHSTYPAGGSGDPRAVADGPPVPVVHVELSGAPDPLAAAHDWMDRDVGRPADLATGPLSGHALLTLGPNRLLWYHRVHHIALDGYGLSLVARRVADVYTALAAGQPVPDPPFGPLAAVLAEDAAYRRSERRERDRAFWTERFADRPHVATPADRAALPAPGHLRETFDLPAADARQLRALAAELSIGWPEVLTAVFAAHLHRETGAPEVVLGLPVMNRLGTAALRVPAMVRNVIPLRIAVTPVDTLRQLAARTAAEIRACLPHQRYPYEQLRRDLGLVGGERRLSGPGVNIMPFGYDLKFGAHRGTAHNVSAGPVDDLALNVYDRGDGGGLRLAVDANPRLYDTDRLAAQANAVRALLAELPARPDRAVGGVTADDITVLHGPPHPAAPRGILDRIADRAAADGDAVAVEHDGHRVGYRALLDRARAAAAALAAHGAGPGTTVAVLLPRGTDTVTTLLGILLTGAAYCPLDPAAPAPRLRAMLDGLAPAVTVTTDDAPAPATGKHLTPGHWRAAPSAAAPAAPPAAGTAYLMHTSGTTGRPKAVSVPRRALDAFAAGAVDRYALRPGDRLLQFAPPHFDTSVEEIVLPLCAGATVVIRTDAMLSSVQSLMDACRRLRITVLDLPTAYWHELVHTLSTGQAHLPDSVRTVVIGGEAALPERVDRWRAAVPDTVRLLNTYGPTEATVVATVADLHHGPPGSAPIGLPLPGVSAAIVDGELYLLGDGLADGYHGDAPATDHARFTRLTQLPGAPRAYRTGDLAELGEDGLLHHRGRADDEIKISGHRVQPAEVETALLADHRVRAAAAVGETLDDGSRRLTAHVVPAAGTSHGGLPAELRALLRATLPAALVPSVVHLTDRLPRNRNGKIDRAALRAAARQATEATAASVAAGSTDPAAPAAGGSPPAGGTDGGTPLARAVAGVWQQVLGGTPVPIDADIFDLGVHSLQAIAAANRLSTALEREIRVPWLFEHTTPAALAAFLHAEDGSNGRSDAPTGTDTAERPPAPVLPPEATADVAAGPGTALLSEGRGGPPAPARRILLTGATGFVGAHLLAELLRRDTAEVVCPVRAPDAAAAGQRLRTVLTELGLPLPAAGARLTPVAADLEQIDPDGRSGPADDLFGAFDVVVHSAADVSVMRGYRALRGPNVEATRSLLRLAAARGVPFHLVSTLSVSPPRAAAAELPERFLPAHPGLAGGYQQSKWVAEELVRQAAEAGLPAAVHRLGRVVGAAATGAVNPRDFLFGVLRASVPAGKLPRLFAHEVWTPADDVARAIASLLERDAPGGGAVYHHAPTRPLALADLAAWTTAYGHPLELVGIGDWLDTPGLVDDDRSRALRAALGGLRRQGGGPAESGGDLGLGHVLTERLHSAFTGAAAPYRPVDRELVHRQLDHCVARGLLPAPSAP</sequence>
<evidence type="ECO:0000256" key="2">
    <source>
        <dbReference type="ARBA" id="ARBA00022450"/>
    </source>
</evidence>
<organism evidence="7 8">
    <name type="scientific">Streptomyces lonarensis</name>
    <dbReference type="NCBI Taxonomy" id="700599"/>
    <lineage>
        <taxon>Bacteria</taxon>
        <taxon>Bacillati</taxon>
        <taxon>Actinomycetota</taxon>
        <taxon>Actinomycetes</taxon>
        <taxon>Kitasatosporales</taxon>
        <taxon>Streptomycetaceae</taxon>
        <taxon>Streptomyces</taxon>
    </lineage>
</organism>
<evidence type="ECO:0000259" key="6">
    <source>
        <dbReference type="PROSITE" id="PS50075"/>
    </source>
</evidence>
<dbReference type="PROSITE" id="PS00012">
    <property type="entry name" value="PHOSPHOPANTETHEINE"/>
    <property type="match status" value="1"/>
</dbReference>
<dbReference type="InterPro" id="IPR000873">
    <property type="entry name" value="AMP-dep_synth/lig_dom"/>
</dbReference>
<dbReference type="InterPro" id="IPR020806">
    <property type="entry name" value="PKS_PP-bd"/>
</dbReference>
<dbReference type="Gene3D" id="3.30.559.10">
    <property type="entry name" value="Chloramphenicol acetyltransferase-like domain"/>
    <property type="match status" value="1"/>
</dbReference>
<dbReference type="PROSITE" id="PS50075">
    <property type="entry name" value="CARRIER"/>
    <property type="match status" value="1"/>
</dbReference>
<dbReference type="SUPFAM" id="SSF52777">
    <property type="entry name" value="CoA-dependent acyltransferases"/>
    <property type="match status" value="2"/>
</dbReference>
<dbReference type="Gene3D" id="3.40.50.720">
    <property type="entry name" value="NAD(P)-binding Rossmann-like Domain"/>
    <property type="match status" value="1"/>
</dbReference>
<dbReference type="InterPro" id="IPR013120">
    <property type="entry name" value="FAR_NAD-bd"/>
</dbReference>
<dbReference type="PROSITE" id="PS00455">
    <property type="entry name" value="AMP_BINDING"/>
    <property type="match status" value="1"/>
</dbReference>
<dbReference type="Gene3D" id="3.30.559.30">
    <property type="entry name" value="Nonribosomal peptide synthetase, condensation domain"/>
    <property type="match status" value="1"/>
</dbReference>
<dbReference type="InterPro" id="IPR029058">
    <property type="entry name" value="AB_hydrolase_fold"/>
</dbReference>
<dbReference type="InterPro" id="IPR010071">
    <property type="entry name" value="AA_adenyl_dom"/>
</dbReference>
<evidence type="ECO:0000256" key="5">
    <source>
        <dbReference type="SAM" id="MobiDB-lite"/>
    </source>
</evidence>
<dbReference type="GO" id="GO:0016874">
    <property type="term" value="F:ligase activity"/>
    <property type="evidence" value="ECO:0007669"/>
    <property type="project" value="UniProtKB-KW"/>
</dbReference>
<evidence type="ECO:0000256" key="1">
    <source>
        <dbReference type="ARBA" id="ARBA00001957"/>
    </source>
</evidence>
<keyword evidence="3" id="KW-0597">Phosphoprotein</keyword>
<protein>
    <submittedName>
        <fullName evidence="7">Amino acid adenylation domain-containing protein</fullName>
    </submittedName>
</protein>
<dbReference type="GO" id="GO:0008610">
    <property type="term" value="P:lipid biosynthetic process"/>
    <property type="evidence" value="ECO:0007669"/>
    <property type="project" value="UniProtKB-ARBA"/>
</dbReference>
<reference evidence="7 8" key="1">
    <citation type="submission" date="2020-03" db="EMBL/GenBank/DDBJ databases">
        <title>Draft genome of Streptomyces sp. ventii, isolated from the Axial Seamount in the Pacific Ocean, and resequencing of the two type strains Streptomyces lonarensis strain NCL 716 and Streptomyces bohaiensis strain 11A07.</title>
        <authorList>
            <person name="Loughran R.M."/>
            <person name="Pfannmuller K.M."/>
            <person name="Wasson B.J."/>
            <person name="Deadmond M.C."/>
            <person name="Paddock B.E."/>
            <person name="Koyack M.J."/>
            <person name="Gallegos D.A."/>
            <person name="Mitchell E.A."/>
            <person name="Ushijima B."/>
            <person name="Saw J.H."/>
            <person name="Mcphail K.L."/>
            <person name="Videau P."/>
        </authorList>
    </citation>
    <scope>NUCLEOTIDE SEQUENCE [LARGE SCALE GENOMIC DNA]</scope>
    <source>
        <strain evidence="7 8">NCL716</strain>
    </source>
</reference>
<dbReference type="PANTHER" id="PTHR44845">
    <property type="entry name" value="CARRIER DOMAIN-CONTAINING PROTEIN"/>
    <property type="match status" value="1"/>
</dbReference>
<accession>A0A7X6CX47</accession>
<feature type="compositionally biased region" description="Polar residues" evidence="5">
    <location>
        <begin position="21"/>
        <end position="31"/>
    </location>
</feature>
<feature type="region of interest" description="Disordered" evidence="5">
    <location>
        <begin position="945"/>
        <end position="974"/>
    </location>
</feature>
<dbReference type="Pfam" id="PF13193">
    <property type="entry name" value="AMP-binding_C"/>
    <property type="match status" value="1"/>
</dbReference>
<dbReference type="InterPro" id="IPR010080">
    <property type="entry name" value="Thioester_reductase-like_dom"/>
</dbReference>
<dbReference type="CDD" id="cd05930">
    <property type="entry name" value="A_NRPS"/>
    <property type="match status" value="1"/>
</dbReference>
<dbReference type="SUPFAM" id="SSF51735">
    <property type="entry name" value="NAD(P)-binding Rossmann-fold domains"/>
    <property type="match status" value="1"/>
</dbReference>
<dbReference type="Pfam" id="PF00550">
    <property type="entry name" value="PP-binding"/>
    <property type="match status" value="1"/>
</dbReference>
<dbReference type="GO" id="GO:0017000">
    <property type="term" value="P:antibiotic biosynthetic process"/>
    <property type="evidence" value="ECO:0007669"/>
    <property type="project" value="UniProtKB-ARBA"/>
</dbReference>
<feature type="domain" description="Carrier" evidence="6">
    <location>
        <begin position="971"/>
        <end position="1046"/>
    </location>
</feature>
<keyword evidence="4" id="KW-0436">Ligase</keyword>
<feature type="compositionally biased region" description="Polar residues" evidence="5">
    <location>
        <begin position="1049"/>
        <end position="1059"/>
    </location>
</feature>
<dbReference type="SUPFAM" id="SSF47336">
    <property type="entry name" value="ACP-like"/>
    <property type="match status" value="1"/>
</dbReference>
<dbReference type="InterPro" id="IPR009081">
    <property type="entry name" value="PP-bd_ACP"/>
</dbReference>
<gene>
    <name evidence="7" type="ORF">HCN56_00970</name>
</gene>
<dbReference type="PANTHER" id="PTHR44845:SF6">
    <property type="entry name" value="BETA-ALANINE-ACTIVATING ENZYME"/>
    <property type="match status" value="1"/>
</dbReference>
<dbReference type="Gene3D" id="3.30.300.30">
    <property type="match status" value="1"/>
</dbReference>
<comment type="cofactor">
    <cofactor evidence="1">
        <name>pantetheine 4'-phosphate</name>
        <dbReference type="ChEBI" id="CHEBI:47942"/>
    </cofactor>
</comment>
<keyword evidence="2" id="KW-0596">Phosphopantetheine</keyword>
<proteinExistence type="predicted"/>
<evidence type="ECO:0000256" key="3">
    <source>
        <dbReference type="ARBA" id="ARBA00022553"/>
    </source>
</evidence>
<evidence type="ECO:0000313" key="7">
    <source>
        <dbReference type="EMBL" id="NJQ04182.1"/>
    </source>
</evidence>
<dbReference type="InterPro" id="IPR006162">
    <property type="entry name" value="Ppantetheine_attach_site"/>
</dbReference>
<dbReference type="Pfam" id="PF00668">
    <property type="entry name" value="Condensation"/>
    <property type="match status" value="1"/>
</dbReference>
<dbReference type="Pfam" id="PF07993">
    <property type="entry name" value="NAD_binding_4"/>
    <property type="match status" value="1"/>
</dbReference>
<dbReference type="InterPro" id="IPR036736">
    <property type="entry name" value="ACP-like_sf"/>
</dbReference>
<dbReference type="InterPro" id="IPR001242">
    <property type="entry name" value="Condensation_dom"/>
</dbReference>
<feature type="compositionally biased region" description="Low complexity" evidence="5">
    <location>
        <begin position="945"/>
        <end position="964"/>
    </location>
</feature>
<dbReference type="Gene3D" id="2.30.38.10">
    <property type="entry name" value="Luciferase, Domain 3"/>
    <property type="match status" value="1"/>
</dbReference>
<feature type="region of interest" description="Disordered" evidence="5">
    <location>
        <begin position="1"/>
        <end position="31"/>
    </location>
</feature>
<evidence type="ECO:0000256" key="4">
    <source>
        <dbReference type="ARBA" id="ARBA00022598"/>
    </source>
</evidence>
<dbReference type="EMBL" id="JAAVJD010000003">
    <property type="protein sequence ID" value="NJQ04182.1"/>
    <property type="molecule type" value="Genomic_DNA"/>
</dbReference>
<comment type="caution">
    <text evidence="7">The sequence shown here is derived from an EMBL/GenBank/DDBJ whole genome shotgun (WGS) entry which is preliminary data.</text>
</comment>
<dbReference type="NCBIfam" id="TIGR01746">
    <property type="entry name" value="Thioester-redct"/>
    <property type="match status" value="1"/>
</dbReference>
<dbReference type="Gene3D" id="3.40.50.1820">
    <property type="entry name" value="alpha/beta hydrolase"/>
    <property type="match status" value="1"/>
</dbReference>
<dbReference type="InterPro" id="IPR036291">
    <property type="entry name" value="NAD(P)-bd_dom_sf"/>
</dbReference>
<name>A0A7X6CX47_9ACTN</name>
<dbReference type="Gene3D" id="3.40.50.980">
    <property type="match status" value="2"/>
</dbReference>
<dbReference type="RefSeq" id="WP_167967484.1">
    <property type="nucleotide sequence ID" value="NZ_JAAVJD010000003.1"/>
</dbReference>